<dbReference type="AlphaFoldDB" id="A0A0L0FEB5"/>
<feature type="non-terminal residue" evidence="1">
    <location>
        <position position="1"/>
    </location>
</feature>
<dbReference type="GeneID" id="25912873"/>
<dbReference type="Proteomes" id="UP000054560">
    <property type="component" value="Unassembled WGS sequence"/>
</dbReference>
<reference evidence="1 2" key="1">
    <citation type="submission" date="2011-02" db="EMBL/GenBank/DDBJ databases">
        <title>The Genome Sequence of Sphaeroforma arctica JP610.</title>
        <authorList>
            <consortium name="The Broad Institute Genome Sequencing Platform"/>
            <person name="Russ C."/>
            <person name="Cuomo C."/>
            <person name="Young S.K."/>
            <person name="Zeng Q."/>
            <person name="Gargeya S."/>
            <person name="Alvarado L."/>
            <person name="Berlin A."/>
            <person name="Chapman S.B."/>
            <person name="Chen Z."/>
            <person name="Freedman E."/>
            <person name="Gellesch M."/>
            <person name="Goldberg J."/>
            <person name="Griggs A."/>
            <person name="Gujja S."/>
            <person name="Heilman E."/>
            <person name="Heiman D."/>
            <person name="Howarth C."/>
            <person name="Mehta T."/>
            <person name="Neiman D."/>
            <person name="Pearson M."/>
            <person name="Roberts A."/>
            <person name="Saif S."/>
            <person name="Shea T."/>
            <person name="Shenoy N."/>
            <person name="Sisk P."/>
            <person name="Stolte C."/>
            <person name="Sykes S."/>
            <person name="White J."/>
            <person name="Yandava C."/>
            <person name="Burger G."/>
            <person name="Gray M.W."/>
            <person name="Holland P.W.H."/>
            <person name="King N."/>
            <person name="Lang F.B.F."/>
            <person name="Roger A.J."/>
            <person name="Ruiz-Trillo I."/>
            <person name="Haas B."/>
            <person name="Nusbaum C."/>
            <person name="Birren B."/>
        </authorList>
    </citation>
    <scope>NUCLEOTIDE SEQUENCE [LARGE SCALE GENOMIC DNA]</scope>
    <source>
        <strain evidence="1 2">JP610</strain>
    </source>
</reference>
<dbReference type="RefSeq" id="XP_014149001.1">
    <property type="nucleotide sequence ID" value="XM_014293526.1"/>
</dbReference>
<name>A0A0L0FEB5_9EUKA</name>
<protein>
    <submittedName>
        <fullName evidence="1">Uncharacterized protein</fullName>
    </submittedName>
</protein>
<dbReference type="EMBL" id="KQ243848">
    <property type="protein sequence ID" value="KNC75099.1"/>
    <property type="molecule type" value="Genomic_DNA"/>
</dbReference>
<keyword evidence="2" id="KW-1185">Reference proteome</keyword>
<accession>A0A0L0FEB5</accession>
<evidence type="ECO:0000313" key="2">
    <source>
        <dbReference type="Proteomes" id="UP000054560"/>
    </source>
</evidence>
<sequence>WEQHAQGKKIYEDIKNFRDKIKTKEHIFEPWLEQSLQLSFNVKDRIFSVTDVPGMRTVWSTNPKL</sequence>
<evidence type="ECO:0000313" key="1">
    <source>
        <dbReference type="EMBL" id="KNC75099.1"/>
    </source>
</evidence>
<proteinExistence type="predicted"/>
<gene>
    <name evidence="1" type="ORF">SARC_12369</name>
</gene>
<organism evidence="1 2">
    <name type="scientific">Sphaeroforma arctica JP610</name>
    <dbReference type="NCBI Taxonomy" id="667725"/>
    <lineage>
        <taxon>Eukaryota</taxon>
        <taxon>Ichthyosporea</taxon>
        <taxon>Ichthyophonida</taxon>
        <taxon>Sphaeroforma</taxon>
    </lineage>
</organism>